<dbReference type="InterPro" id="IPR004378">
    <property type="entry name" value="F420H2_quin_Rdtase"/>
</dbReference>
<dbReference type="GO" id="GO:0016491">
    <property type="term" value="F:oxidoreductase activity"/>
    <property type="evidence" value="ECO:0007669"/>
    <property type="project" value="InterPro"/>
</dbReference>
<comment type="catalytic activity">
    <reaction evidence="2">
        <text>oxidized coenzyme F420-(gamma-L-Glu)(n) + a quinol + H(+) = reduced coenzyme F420-(gamma-L-Glu)(n) + a quinone</text>
        <dbReference type="Rhea" id="RHEA:39663"/>
        <dbReference type="Rhea" id="RHEA-COMP:12939"/>
        <dbReference type="Rhea" id="RHEA-COMP:14378"/>
        <dbReference type="ChEBI" id="CHEBI:15378"/>
        <dbReference type="ChEBI" id="CHEBI:24646"/>
        <dbReference type="ChEBI" id="CHEBI:132124"/>
        <dbReference type="ChEBI" id="CHEBI:133980"/>
        <dbReference type="ChEBI" id="CHEBI:139511"/>
    </reaction>
</comment>
<evidence type="ECO:0000256" key="2">
    <source>
        <dbReference type="ARBA" id="ARBA00049106"/>
    </source>
</evidence>
<protein>
    <submittedName>
        <fullName evidence="3">Deazaflavin-dependent oxidoreductase, nitroreductase family</fullName>
    </submittedName>
</protein>
<dbReference type="GO" id="GO:0070967">
    <property type="term" value="F:coenzyme F420 binding"/>
    <property type="evidence" value="ECO:0007669"/>
    <property type="project" value="TreeGrafter"/>
</dbReference>
<proteinExistence type="inferred from homology"/>
<organism evidence="3 4">
    <name type="scientific">Lentzea xinjiangensis</name>
    <dbReference type="NCBI Taxonomy" id="402600"/>
    <lineage>
        <taxon>Bacteria</taxon>
        <taxon>Bacillati</taxon>
        <taxon>Actinomycetota</taxon>
        <taxon>Actinomycetes</taxon>
        <taxon>Pseudonocardiales</taxon>
        <taxon>Pseudonocardiaceae</taxon>
        <taxon>Lentzea</taxon>
    </lineage>
</organism>
<name>A0A1H9NJ83_9PSEU</name>
<dbReference type="GO" id="GO:0005886">
    <property type="term" value="C:plasma membrane"/>
    <property type="evidence" value="ECO:0007669"/>
    <property type="project" value="TreeGrafter"/>
</dbReference>
<dbReference type="NCBIfam" id="TIGR00026">
    <property type="entry name" value="hi_GC_TIGR00026"/>
    <property type="match status" value="1"/>
</dbReference>
<dbReference type="PANTHER" id="PTHR39428">
    <property type="entry name" value="F420H(2)-DEPENDENT QUINONE REDUCTASE RV1261C"/>
    <property type="match status" value="1"/>
</dbReference>
<comment type="similarity">
    <text evidence="1">Belongs to the F420H(2)-dependent quinone reductase family.</text>
</comment>
<gene>
    <name evidence="3" type="ORF">SAMN05216188_110240</name>
</gene>
<keyword evidence="4" id="KW-1185">Reference proteome</keyword>
<dbReference type="InterPro" id="IPR012349">
    <property type="entry name" value="Split_barrel_FMN-bd"/>
</dbReference>
<dbReference type="Gene3D" id="2.30.110.10">
    <property type="entry name" value="Electron Transport, Fmn-binding Protein, Chain A"/>
    <property type="match status" value="1"/>
</dbReference>
<evidence type="ECO:0000256" key="1">
    <source>
        <dbReference type="ARBA" id="ARBA00008710"/>
    </source>
</evidence>
<reference evidence="4" key="1">
    <citation type="submission" date="2016-10" db="EMBL/GenBank/DDBJ databases">
        <authorList>
            <person name="Varghese N."/>
            <person name="Submissions S."/>
        </authorList>
    </citation>
    <scope>NUCLEOTIDE SEQUENCE [LARGE SCALE GENOMIC DNA]</scope>
    <source>
        <strain evidence="4">CGMCC 4.3525</strain>
    </source>
</reference>
<evidence type="ECO:0000313" key="3">
    <source>
        <dbReference type="EMBL" id="SER35962.1"/>
    </source>
</evidence>
<dbReference type="Proteomes" id="UP000199352">
    <property type="component" value="Unassembled WGS sequence"/>
</dbReference>
<accession>A0A1H9NJ83</accession>
<dbReference type="Pfam" id="PF04075">
    <property type="entry name" value="F420H2_quin_red"/>
    <property type="match status" value="1"/>
</dbReference>
<sequence>MNHGGAKTSLDERKFSEMTKDLLDGEYVPSTDAMTREQVELYERTDGREGATMGGGPVVVVTMRGARSGKLRKVALMRIERDGVYAIGAAAGGQARNPSWFHNLVAHPTVQLQDGPVRRLMTARVAEGAERADWLAYTDELYPFFADFRARAAEAGNRDVPLILLEPTES</sequence>
<dbReference type="EMBL" id="FOFR01000010">
    <property type="protein sequence ID" value="SER35962.1"/>
    <property type="molecule type" value="Genomic_DNA"/>
</dbReference>
<dbReference type="STRING" id="402600.SAMN05216188_110240"/>
<evidence type="ECO:0000313" key="4">
    <source>
        <dbReference type="Proteomes" id="UP000199352"/>
    </source>
</evidence>
<dbReference type="AlphaFoldDB" id="A0A1H9NJ83"/>
<dbReference type="PANTHER" id="PTHR39428:SF3">
    <property type="entry name" value="DEAZAFLAVIN-DEPENDENT NITROREDUCTASE"/>
    <property type="match status" value="1"/>
</dbReference>